<gene>
    <name evidence="1" type="ORF">F7Q99_31355</name>
</gene>
<proteinExistence type="predicted"/>
<dbReference type="SUPFAM" id="SSF53335">
    <property type="entry name" value="S-adenosyl-L-methionine-dependent methyltransferases"/>
    <property type="match status" value="1"/>
</dbReference>
<evidence type="ECO:0000313" key="2">
    <source>
        <dbReference type="Proteomes" id="UP000450000"/>
    </source>
</evidence>
<dbReference type="GO" id="GO:0032259">
    <property type="term" value="P:methylation"/>
    <property type="evidence" value="ECO:0007669"/>
    <property type="project" value="UniProtKB-KW"/>
</dbReference>
<dbReference type="AlphaFoldDB" id="A0A6N7KY06"/>
<reference evidence="1 2" key="1">
    <citation type="submission" date="2019-09" db="EMBL/GenBank/DDBJ databases">
        <title>Genome Sequences of Streptomyces kaniharaensis ATCC 21070.</title>
        <authorList>
            <person name="Zhu W."/>
            <person name="De Crecy-Lagard V."/>
            <person name="Richards N.G."/>
        </authorList>
    </citation>
    <scope>NUCLEOTIDE SEQUENCE [LARGE SCALE GENOMIC DNA]</scope>
    <source>
        <strain evidence="1 2">SF-557</strain>
    </source>
</reference>
<dbReference type="GO" id="GO:0008168">
    <property type="term" value="F:methyltransferase activity"/>
    <property type="evidence" value="ECO:0007669"/>
    <property type="project" value="UniProtKB-KW"/>
</dbReference>
<organism evidence="1 2">
    <name type="scientific">Streptomyces kaniharaensis</name>
    <dbReference type="NCBI Taxonomy" id="212423"/>
    <lineage>
        <taxon>Bacteria</taxon>
        <taxon>Bacillati</taxon>
        <taxon>Actinomycetota</taxon>
        <taxon>Actinomycetes</taxon>
        <taxon>Kitasatosporales</taxon>
        <taxon>Streptomycetaceae</taxon>
        <taxon>Streptomyces</taxon>
    </lineage>
</organism>
<dbReference type="OrthoDB" id="3779937at2"/>
<dbReference type="Proteomes" id="UP000450000">
    <property type="component" value="Unassembled WGS sequence"/>
</dbReference>
<dbReference type="CDD" id="cd02440">
    <property type="entry name" value="AdoMet_MTases"/>
    <property type="match status" value="1"/>
</dbReference>
<keyword evidence="1" id="KW-0808">Transferase</keyword>
<dbReference type="Gene3D" id="3.40.50.150">
    <property type="entry name" value="Vaccinia Virus protein VP39"/>
    <property type="match status" value="1"/>
</dbReference>
<evidence type="ECO:0000313" key="1">
    <source>
        <dbReference type="EMBL" id="MQS16566.1"/>
    </source>
</evidence>
<dbReference type="InterPro" id="IPR029063">
    <property type="entry name" value="SAM-dependent_MTases_sf"/>
</dbReference>
<name>A0A6N7KY06_9ACTN</name>
<sequence>MLFPPSAPTVEQRAFYRAALADGVGRFLHPRRDTCPWCGSFRLEFLLQTGDLIQRKAGSFTLDRCADCRHVFQNPQLNEDGLAFYYRDFYDGFWEARAKEAFAGQQRAYRRRAEFVARHAAPRTWLDVGTGHGHFCETAAATFPGTAFDGLDRGDGVELAERQGRIRLGYRGLFPELAPTLADGYDMVSMQHYLEHSVVPQRELDAAARVVRPGGHLFIEVPDPECRYGRLLGRWWNPWFQPQHLHLVPLPNLRRYVEELGFTVIAEERCFFDGPLSLQTAAGLLMFNTAPPEDAPWRPVASTRLRTAVRVAALGAMAPLLIAAALADHLTRLLPPRARVTDAYRLLARKPV</sequence>
<comment type="caution">
    <text evidence="1">The sequence shown here is derived from an EMBL/GenBank/DDBJ whole genome shotgun (WGS) entry which is preliminary data.</text>
</comment>
<keyword evidence="1" id="KW-0489">Methyltransferase</keyword>
<dbReference type="Pfam" id="PF13489">
    <property type="entry name" value="Methyltransf_23"/>
    <property type="match status" value="1"/>
</dbReference>
<dbReference type="EMBL" id="WBOF01000003">
    <property type="protein sequence ID" value="MQS16566.1"/>
    <property type="molecule type" value="Genomic_DNA"/>
</dbReference>
<accession>A0A6N7KY06</accession>
<keyword evidence="2" id="KW-1185">Reference proteome</keyword>
<protein>
    <submittedName>
        <fullName evidence="1">Class I SAM-dependent methyltransferase</fullName>
    </submittedName>
</protein>